<reference evidence="3 4" key="1">
    <citation type="submission" date="2019-07" db="EMBL/GenBank/DDBJ databases">
        <title>Draft genome of C. aurimucosum strain 15-4290.</title>
        <authorList>
            <person name="Pacheco L.G.C."/>
            <person name="Aguiar E.R.G.R."/>
            <person name="Navas J."/>
            <person name="Santos C.S."/>
            <person name="Rocha D.J.P.G."/>
        </authorList>
    </citation>
    <scope>NUCLEOTIDE SEQUENCE [LARGE SCALE GENOMIC DNA]</scope>
    <source>
        <strain evidence="3 4">15-4290</strain>
    </source>
</reference>
<protein>
    <submittedName>
        <fullName evidence="3">Uncharacterized protein</fullName>
    </submittedName>
</protein>
<gene>
    <name evidence="2" type="ORF">FME68_02325</name>
    <name evidence="3" type="ORF">FQN05_07185</name>
</gene>
<evidence type="ECO:0000256" key="1">
    <source>
        <dbReference type="SAM" id="Phobius"/>
    </source>
</evidence>
<feature type="transmembrane region" description="Helical" evidence="1">
    <location>
        <begin position="26"/>
        <end position="45"/>
    </location>
</feature>
<evidence type="ECO:0000313" key="5">
    <source>
        <dbReference type="Proteomes" id="UP000432568"/>
    </source>
</evidence>
<name>A0A2N6TMW6_9CORY</name>
<evidence type="ECO:0000313" key="3">
    <source>
        <dbReference type="EMBL" id="TVU83730.1"/>
    </source>
</evidence>
<dbReference type="AlphaFoldDB" id="A0A2N6TMW6"/>
<keyword evidence="1" id="KW-0472">Membrane</keyword>
<evidence type="ECO:0000313" key="2">
    <source>
        <dbReference type="EMBL" id="MTD90749.1"/>
    </source>
</evidence>
<dbReference type="Proteomes" id="UP000432568">
    <property type="component" value="Unassembled WGS sequence"/>
</dbReference>
<keyword evidence="1" id="KW-1133">Transmembrane helix</keyword>
<proteinExistence type="predicted"/>
<dbReference type="RefSeq" id="WP_046648979.1">
    <property type="nucleotide sequence ID" value="NZ_PNHI01000006.1"/>
</dbReference>
<dbReference type="EMBL" id="VMTX01000008">
    <property type="protein sequence ID" value="TVU83730.1"/>
    <property type="molecule type" value="Genomic_DNA"/>
</dbReference>
<dbReference type="EMBL" id="VIOG01000002">
    <property type="protein sequence ID" value="MTD90749.1"/>
    <property type="molecule type" value="Genomic_DNA"/>
</dbReference>
<keyword evidence="1" id="KW-0812">Transmembrane</keyword>
<dbReference type="Proteomes" id="UP000320648">
    <property type="component" value="Unassembled WGS sequence"/>
</dbReference>
<accession>A0A2N6TMW6</accession>
<organism evidence="3 4">
    <name type="scientific">Corynebacterium aurimucosum</name>
    <dbReference type="NCBI Taxonomy" id="169292"/>
    <lineage>
        <taxon>Bacteria</taxon>
        <taxon>Bacillati</taxon>
        <taxon>Actinomycetota</taxon>
        <taxon>Actinomycetes</taxon>
        <taxon>Mycobacteriales</taxon>
        <taxon>Corynebacteriaceae</taxon>
        <taxon>Corynebacterium</taxon>
    </lineage>
</organism>
<comment type="caution">
    <text evidence="3">The sequence shown here is derived from an EMBL/GenBank/DDBJ whole genome shotgun (WGS) entry which is preliminary data.</text>
</comment>
<evidence type="ECO:0000313" key="4">
    <source>
        <dbReference type="Proteomes" id="UP000320648"/>
    </source>
</evidence>
<reference evidence="2 5" key="2">
    <citation type="submission" date="2019-07" db="EMBL/GenBank/DDBJ databases">
        <title>Draft genome of C. aurimucosum strain 332.</title>
        <authorList>
            <person name="Pacheco L.G.C."/>
            <person name="Aguiar E.R.G.R."/>
            <person name="Barberis C.M."/>
            <person name="Almuzara M.N."/>
            <person name="Traglia G.M."/>
            <person name="Santos C.S."/>
            <person name="Vay C.A."/>
            <person name="Rocha D.J.P.G."/>
        </authorList>
    </citation>
    <scope>NUCLEOTIDE SEQUENCE [LARGE SCALE GENOMIC DNA]</scope>
    <source>
        <strain evidence="2 5">332</strain>
    </source>
</reference>
<sequence>MLFLLYGLSALLCIAALVAKLYVGGFALPLALMLPAFVFLVVGMLKQQRDEKPVEFADLEEWQREDLKGLLESGQYGTAVRQVQLWFRGTSHERAEEIVQRLT</sequence>